<keyword evidence="3" id="KW-1185">Reference proteome</keyword>
<evidence type="ECO:0000259" key="1">
    <source>
        <dbReference type="Pfam" id="PF04961"/>
    </source>
</evidence>
<dbReference type="InterPro" id="IPR036178">
    <property type="entry name" value="Formintransfe-cycloase-like_sf"/>
</dbReference>
<proteinExistence type="predicted"/>
<dbReference type="Pfam" id="PF04961">
    <property type="entry name" value="FTCD_C"/>
    <property type="match status" value="1"/>
</dbReference>
<evidence type="ECO:0000313" key="3">
    <source>
        <dbReference type="Proteomes" id="UP000484842"/>
    </source>
</evidence>
<comment type="caution">
    <text evidence="2">The sequence shown here is derived from an EMBL/GenBank/DDBJ whole genome shotgun (WGS) entry which is preliminary data.</text>
</comment>
<protein>
    <submittedName>
        <fullName evidence="2">Cyclodeaminase/cyclohydrolase family protein</fullName>
    </submittedName>
</protein>
<dbReference type="Gene3D" id="1.20.120.680">
    <property type="entry name" value="Formiminotetrahydrofolate cyclodeaminase monomer, up-and-down helical bundle"/>
    <property type="match status" value="1"/>
</dbReference>
<dbReference type="RefSeq" id="WP_152870679.1">
    <property type="nucleotide sequence ID" value="NZ_WBSL01000002.1"/>
</dbReference>
<keyword evidence="2" id="KW-0378">Hydrolase</keyword>
<dbReference type="EMBL" id="WBSL01000002">
    <property type="protein sequence ID" value="MPY66527.1"/>
    <property type="molecule type" value="Genomic_DNA"/>
</dbReference>
<reference evidence="2 3" key="1">
    <citation type="submission" date="2019-10" db="EMBL/GenBank/DDBJ databases">
        <title>Deinococcus sp. isolated from soil.</title>
        <authorList>
            <person name="Li Y."/>
            <person name="Wang J."/>
        </authorList>
    </citation>
    <scope>NUCLEOTIDE SEQUENCE [LARGE SCALE GENOMIC DNA]</scope>
    <source>
        <strain evidence="2 3">SDU3-2</strain>
    </source>
</reference>
<sequence>MAQFWDETARALLARTASGDPTPGGGAAGAVAAAFGVALIEMALNIALERSWREEAHPERRALLPWLAGQREHLQTLGQADARAFGRFVEAARQPGETPEQAAEREAALEDAARRAAGVPLDLAQTGVRVLERAAEALSLSPTLVVSDVGAGAGLLAGAVDAARVTVEANLSRLPVAEAQGLRDESAALARRARELADGVLGGALERMEERAGS</sequence>
<dbReference type="GO" id="GO:0016787">
    <property type="term" value="F:hydrolase activity"/>
    <property type="evidence" value="ECO:0007669"/>
    <property type="project" value="UniProtKB-KW"/>
</dbReference>
<accession>A0A7X1NVF7</accession>
<dbReference type="Proteomes" id="UP000484842">
    <property type="component" value="Unassembled WGS sequence"/>
</dbReference>
<dbReference type="SUPFAM" id="SSF101262">
    <property type="entry name" value="Methenyltetrahydrofolate cyclohydrolase-like"/>
    <property type="match status" value="1"/>
</dbReference>
<dbReference type="AlphaFoldDB" id="A0A7X1NVF7"/>
<feature type="domain" description="Cyclodeaminase/cyclohydrolase" evidence="1">
    <location>
        <begin position="9"/>
        <end position="174"/>
    </location>
</feature>
<dbReference type="InterPro" id="IPR007044">
    <property type="entry name" value="Cyclodeamin/CycHdrlase"/>
</dbReference>
<organism evidence="2 3">
    <name type="scientific">Deinococcus terrestris</name>
    <dbReference type="NCBI Taxonomy" id="2651870"/>
    <lineage>
        <taxon>Bacteria</taxon>
        <taxon>Thermotogati</taxon>
        <taxon>Deinococcota</taxon>
        <taxon>Deinococci</taxon>
        <taxon>Deinococcales</taxon>
        <taxon>Deinococcaceae</taxon>
        <taxon>Deinococcus</taxon>
    </lineage>
</organism>
<evidence type="ECO:0000313" key="2">
    <source>
        <dbReference type="EMBL" id="MPY66527.1"/>
    </source>
</evidence>
<gene>
    <name evidence="2" type="ORF">F8S09_07430</name>
</gene>
<name>A0A7X1NVF7_9DEIO</name>